<evidence type="ECO:0000313" key="5">
    <source>
        <dbReference type="EMBL" id="MBC5725790.1"/>
    </source>
</evidence>
<evidence type="ECO:0000256" key="2">
    <source>
        <dbReference type="SAM" id="MobiDB-lite"/>
    </source>
</evidence>
<feature type="region of interest" description="Disordered" evidence="2">
    <location>
        <begin position="324"/>
        <end position="394"/>
    </location>
</feature>
<dbReference type="EMBL" id="JACOPL010000008">
    <property type="protein sequence ID" value="MBC5725790.1"/>
    <property type="molecule type" value="Genomic_DNA"/>
</dbReference>
<comment type="similarity">
    <text evidence="1">Belongs to the LytR/CpsA/Psr (LCP) family.</text>
</comment>
<dbReference type="Gene3D" id="3.40.630.190">
    <property type="entry name" value="LCP protein"/>
    <property type="match status" value="1"/>
</dbReference>
<dbReference type="Pfam" id="PF03816">
    <property type="entry name" value="LytR_cpsA_psr"/>
    <property type="match status" value="1"/>
</dbReference>
<evidence type="ECO:0000256" key="3">
    <source>
        <dbReference type="SAM" id="Phobius"/>
    </source>
</evidence>
<evidence type="ECO:0000256" key="1">
    <source>
        <dbReference type="ARBA" id="ARBA00006068"/>
    </source>
</evidence>
<feature type="transmembrane region" description="Helical" evidence="3">
    <location>
        <begin position="12"/>
        <end position="31"/>
    </location>
</feature>
<dbReference type="RefSeq" id="WP_054327031.1">
    <property type="nucleotide sequence ID" value="NZ_JACOPL010000008.1"/>
</dbReference>
<comment type="caution">
    <text evidence="5">The sequence shown here is derived from an EMBL/GenBank/DDBJ whole genome shotgun (WGS) entry which is preliminary data.</text>
</comment>
<keyword evidence="3" id="KW-0812">Transmembrane</keyword>
<proteinExistence type="inferred from homology"/>
<dbReference type="NCBIfam" id="TIGR00350">
    <property type="entry name" value="lytR_cpsA_psr"/>
    <property type="match status" value="1"/>
</dbReference>
<organism evidence="5 6">
    <name type="scientific">Agathobaculum faecis</name>
    <dbReference type="NCBI Taxonomy" id="2763013"/>
    <lineage>
        <taxon>Bacteria</taxon>
        <taxon>Bacillati</taxon>
        <taxon>Bacillota</taxon>
        <taxon>Clostridia</taxon>
        <taxon>Eubacteriales</taxon>
        <taxon>Butyricicoccaceae</taxon>
        <taxon>Agathobaculum</taxon>
    </lineage>
</organism>
<feature type="compositionally biased region" description="Polar residues" evidence="2">
    <location>
        <begin position="356"/>
        <end position="367"/>
    </location>
</feature>
<keyword evidence="6" id="KW-1185">Reference proteome</keyword>
<sequence length="407" mass="44709">MSVKRFQRSLVRVLTVLVVISILACLGLYLYRMFFGYNRDSSLFEADLAAGVKADENITNIALFGLDVRPEEENCRSDTMMIVTVDNTRGKIKLISLMRDSLVSIDGYGETKLNEAYFYGGPSLAIRTINESFGTDITDYIAVNFNQLVEIINAMEGVEIDVQDYELDELNRVIRDYGLEQGQTFQSVQSAGLQTLDGVQALCYGRIRKGGTGDDWGRVERQSIVLNALFDKVQSLSASRLIGLMQKLMPYVTTSLSPTEIAPLIVGAVRNGMPALEHTRVPLDGEWNYYGSSGEYILYDLDVAADHIHEYIYNDVFPGDTSGSHAANGTDAGNGSGTDGAGPMGGIDFDEPPTGPMTTDDSLSSGSAEDPASLAEEGGWYDEETGDYYDSDGDRYYLDESGKRVYY</sequence>
<dbReference type="InterPro" id="IPR004474">
    <property type="entry name" value="LytR_CpsA_psr"/>
</dbReference>
<keyword evidence="3" id="KW-1133">Transmembrane helix</keyword>
<dbReference type="PROSITE" id="PS51257">
    <property type="entry name" value="PROKAR_LIPOPROTEIN"/>
    <property type="match status" value="1"/>
</dbReference>
<evidence type="ECO:0000313" key="6">
    <source>
        <dbReference type="Proteomes" id="UP000606499"/>
    </source>
</evidence>
<dbReference type="InterPro" id="IPR050922">
    <property type="entry name" value="LytR/CpsA/Psr_CW_biosynth"/>
</dbReference>
<protein>
    <submittedName>
        <fullName evidence="5">LCP family protein</fullName>
    </submittedName>
</protein>
<accession>A0A923RYZ1</accession>
<feature type="compositionally biased region" description="Acidic residues" evidence="2">
    <location>
        <begin position="379"/>
        <end position="391"/>
    </location>
</feature>
<dbReference type="PANTHER" id="PTHR33392:SF6">
    <property type="entry name" value="POLYISOPRENYL-TEICHOIC ACID--PEPTIDOGLYCAN TEICHOIC ACID TRANSFERASE TAGU"/>
    <property type="match status" value="1"/>
</dbReference>
<keyword evidence="3" id="KW-0472">Membrane</keyword>
<evidence type="ECO:0000259" key="4">
    <source>
        <dbReference type="Pfam" id="PF03816"/>
    </source>
</evidence>
<gene>
    <name evidence="5" type="ORF">H8S45_10025</name>
</gene>
<reference evidence="5" key="1">
    <citation type="submission" date="2020-08" db="EMBL/GenBank/DDBJ databases">
        <title>Genome public.</title>
        <authorList>
            <person name="Liu C."/>
            <person name="Sun Q."/>
        </authorList>
    </citation>
    <scope>NUCLEOTIDE SEQUENCE</scope>
    <source>
        <strain evidence="5">NSJ-28</strain>
    </source>
</reference>
<dbReference type="Proteomes" id="UP000606499">
    <property type="component" value="Unassembled WGS sequence"/>
</dbReference>
<dbReference type="AlphaFoldDB" id="A0A923RYZ1"/>
<dbReference type="PANTHER" id="PTHR33392">
    <property type="entry name" value="POLYISOPRENYL-TEICHOIC ACID--PEPTIDOGLYCAN TEICHOIC ACID TRANSFERASE TAGU"/>
    <property type="match status" value="1"/>
</dbReference>
<feature type="compositionally biased region" description="Gly residues" evidence="2">
    <location>
        <begin position="332"/>
        <end position="345"/>
    </location>
</feature>
<feature type="domain" description="Cell envelope-related transcriptional attenuator" evidence="4">
    <location>
        <begin position="76"/>
        <end position="234"/>
    </location>
</feature>
<name>A0A923RYZ1_9FIRM</name>